<dbReference type="InterPro" id="IPR050121">
    <property type="entry name" value="Cytochrome_P450_monoxygenase"/>
</dbReference>
<dbReference type="InterPro" id="IPR036396">
    <property type="entry name" value="Cyt_P450_sf"/>
</dbReference>
<evidence type="ECO:0000256" key="3">
    <source>
        <dbReference type="ARBA" id="ARBA00022723"/>
    </source>
</evidence>
<comment type="cofactor">
    <cofactor evidence="1 5">
        <name>heme</name>
        <dbReference type="ChEBI" id="CHEBI:30413"/>
    </cofactor>
</comment>
<accession>A0A3E2GRD4</accession>
<proteinExistence type="inferred from homology"/>
<comment type="caution">
    <text evidence="6">The sequence shown here is derived from an EMBL/GenBank/DDBJ whole genome shotgun (WGS) entry which is preliminary data.</text>
</comment>
<evidence type="ECO:0000313" key="7">
    <source>
        <dbReference type="Proteomes" id="UP000258309"/>
    </source>
</evidence>
<dbReference type="GO" id="GO:0005506">
    <property type="term" value="F:iron ion binding"/>
    <property type="evidence" value="ECO:0007669"/>
    <property type="project" value="InterPro"/>
</dbReference>
<dbReference type="CDD" id="cd11061">
    <property type="entry name" value="CYP67-like"/>
    <property type="match status" value="1"/>
</dbReference>
<dbReference type="AlphaFoldDB" id="A0A3E2GRD4"/>
<keyword evidence="5" id="KW-0349">Heme</keyword>
<evidence type="ECO:0000256" key="4">
    <source>
        <dbReference type="ARBA" id="ARBA00023004"/>
    </source>
</evidence>
<feature type="binding site" description="axial binding residue" evidence="5">
    <location>
        <position position="274"/>
    </location>
    <ligand>
        <name>heme</name>
        <dbReference type="ChEBI" id="CHEBI:30413"/>
    </ligand>
    <ligandPart>
        <name>Fe</name>
        <dbReference type="ChEBI" id="CHEBI:18248"/>
    </ligandPart>
</feature>
<dbReference type="OrthoDB" id="6692864at2759"/>
<keyword evidence="3 5" id="KW-0479">Metal-binding</keyword>
<comment type="similarity">
    <text evidence="2">Belongs to the cytochrome P450 family.</text>
</comment>
<feature type="non-terminal residue" evidence="6">
    <location>
        <position position="330"/>
    </location>
</feature>
<dbReference type="EMBL" id="NCSJ02000629">
    <property type="protein sequence ID" value="RFU23751.1"/>
    <property type="molecule type" value="Genomic_DNA"/>
</dbReference>
<keyword evidence="4 5" id="KW-0408">Iron</keyword>
<dbReference type="PANTHER" id="PTHR24305:SF78">
    <property type="entry name" value="P450, PUTATIVE (EUROFUNG)-RELATED"/>
    <property type="match status" value="1"/>
</dbReference>
<dbReference type="PRINTS" id="PR00465">
    <property type="entry name" value="EP450IV"/>
</dbReference>
<feature type="non-terminal residue" evidence="6">
    <location>
        <position position="1"/>
    </location>
</feature>
<dbReference type="SUPFAM" id="SSF48264">
    <property type="entry name" value="Cytochrome P450"/>
    <property type="match status" value="1"/>
</dbReference>
<evidence type="ECO:0000256" key="5">
    <source>
        <dbReference type="PIRSR" id="PIRSR602403-1"/>
    </source>
</evidence>
<dbReference type="STRING" id="5539.A0A3E2GRD4"/>
<evidence type="ECO:0000256" key="2">
    <source>
        <dbReference type="ARBA" id="ARBA00010617"/>
    </source>
</evidence>
<dbReference type="GO" id="GO:0004497">
    <property type="term" value="F:monooxygenase activity"/>
    <property type="evidence" value="ECO:0007669"/>
    <property type="project" value="InterPro"/>
</dbReference>
<reference evidence="6 7" key="1">
    <citation type="submission" date="2018-05" db="EMBL/GenBank/DDBJ databases">
        <title>Draft genome sequence of Scytalidium lignicola DSM 105466, a ubiquitous saprotrophic fungus.</title>
        <authorList>
            <person name="Buettner E."/>
            <person name="Gebauer A.M."/>
            <person name="Hofrichter M."/>
            <person name="Liers C."/>
            <person name="Kellner H."/>
        </authorList>
    </citation>
    <scope>NUCLEOTIDE SEQUENCE [LARGE SCALE GENOMIC DNA]</scope>
    <source>
        <strain evidence="6 7">DSM 105466</strain>
    </source>
</reference>
<organism evidence="6 7">
    <name type="scientific">Scytalidium lignicola</name>
    <name type="common">Hyphomycete</name>
    <dbReference type="NCBI Taxonomy" id="5539"/>
    <lineage>
        <taxon>Eukaryota</taxon>
        <taxon>Fungi</taxon>
        <taxon>Dikarya</taxon>
        <taxon>Ascomycota</taxon>
        <taxon>Pezizomycotina</taxon>
        <taxon>Leotiomycetes</taxon>
        <taxon>Leotiomycetes incertae sedis</taxon>
        <taxon>Scytalidium</taxon>
    </lineage>
</organism>
<dbReference type="Proteomes" id="UP000258309">
    <property type="component" value="Unassembled WGS sequence"/>
</dbReference>
<dbReference type="PANTHER" id="PTHR24305">
    <property type="entry name" value="CYTOCHROME P450"/>
    <property type="match status" value="1"/>
</dbReference>
<dbReference type="GO" id="GO:0020037">
    <property type="term" value="F:heme binding"/>
    <property type="evidence" value="ECO:0007669"/>
    <property type="project" value="InterPro"/>
</dbReference>
<dbReference type="OMA" id="CGTRIIT"/>
<keyword evidence="7" id="KW-1185">Reference proteome</keyword>
<evidence type="ECO:0000256" key="1">
    <source>
        <dbReference type="ARBA" id="ARBA00001971"/>
    </source>
</evidence>
<dbReference type="Pfam" id="PF00067">
    <property type="entry name" value="p450"/>
    <property type="match status" value="1"/>
</dbReference>
<dbReference type="PRINTS" id="PR00385">
    <property type="entry name" value="P450"/>
</dbReference>
<dbReference type="GO" id="GO:0016705">
    <property type="term" value="F:oxidoreductase activity, acting on paired donors, with incorporation or reduction of molecular oxygen"/>
    <property type="evidence" value="ECO:0007669"/>
    <property type="project" value="InterPro"/>
</dbReference>
<dbReference type="Gene3D" id="1.10.630.10">
    <property type="entry name" value="Cytochrome P450"/>
    <property type="match status" value="1"/>
</dbReference>
<dbReference type="InterPro" id="IPR001128">
    <property type="entry name" value="Cyt_P450"/>
</dbReference>
<gene>
    <name evidence="6" type="ORF">B7463_g12587</name>
</gene>
<protein>
    <submittedName>
        <fullName evidence="6">Uncharacterized protein</fullName>
    </submittedName>
</protein>
<name>A0A3E2GRD4_SCYLI</name>
<dbReference type="InterPro" id="IPR002403">
    <property type="entry name" value="Cyt_P450_E_grp-IV"/>
</dbReference>
<evidence type="ECO:0000313" key="6">
    <source>
        <dbReference type="EMBL" id="RFU23751.1"/>
    </source>
</evidence>
<sequence>MDMAEYAMFFGFDVMGQVGFCKDFHMLESGHEHPAIKGLHDNMTAVGVLGTVPWLMSMLSKIPGATGSYARFTDWCGQELKEKRAMVASEKAALNDQDPRDVMSWLLKAEDEHDNSAPPGEGAFQEDSRLMIIAGSDTTSVALTNALYYLTKTPSVYNKLQSLLQAQCPSGEKDWSYEKIKSIPYLDYIIQETLRLKPSVPAGLSRLTPATGLQIDDVFIPADTIVSVPAYTIHRDPRYWGTEYDVLAFRPERWETLSPEKTPWIPFTRGQFSCPGKNLAFMELRMVLSQVAMRYDLAFPEGEDGGRFDSEAKDTFTLNVPALPIVFRSR</sequence>